<dbReference type="PROSITE" id="PS01180">
    <property type="entry name" value="CUB"/>
    <property type="match status" value="1"/>
</dbReference>
<dbReference type="InterPro" id="IPR035914">
    <property type="entry name" value="Sperma_CUB_dom_sf"/>
</dbReference>
<evidence type="ECO:0000313" key="14">
    <source>
        <dbReference type="Proteomes" id="UP000271974"/>
    </source>
</evidence>
<dbReference type="InterPro" id="IPR000001">
    <property type="entry name" value="Kringle"/>
</dbReference>
<dbReference type="SMART" id="SM00042">
    <property type="entry name" value="CUB"/>
    <property type="match status" value="1"/>
</dbReference>
<dbReference type="SUPFAM" id="SSF57535">
    <property type="entry name" value="Complement control module/SCR domain"/>
    <property type="match status" value="1"/>
</dbReference>
<dbReference type="SUPFAM" id="SSF57440">
    <property type="entry name" value="Kringle-like"/>
    <property type="match status" value="1"/>
</dbReference>
<evidence type="ECO:0008006" key="15">
    <source>
        <dbReference type="Google" id="ProtNLM"/>
    </source>
</evidence>
<proteinExistence type="predicted"/>
<dbReference type="PROSITE" id="PS50070">
    <property type="entry name" value="KRINGLE_2"/>
    <property type="match status" value="1"/>
</dbReference>
<dbReference type="InterPro" id="IPR035976">
    <property type="entry name" value="Sushi/SCR/CCP_sf"/>
</dbReference>
<evidence type="ECO:0000256" key="1">
    <source>
        <dbReference type="ARBA" id="ARBA00022572"/>
    </source>
</evidence>
<keyword evidence="9" id="KW-0768">Sushi</keyword>
<dbReference type="GO" id="GO:0004222">
    <property type="term" value="F:metalloendopeptidase activity"/>
    <property type="evidence" value="ECO:0007669"/>
    <property type="project" value="InterPro"/>
</dbReference>
<protein>
    <recommendedName>
        <fullName evidence="15">Metalloendopeptidase</fullName>
    </recommendedName>
</protein>
<dbReference type="SUPFAM" id="SSF55486">
    <property type="entry name" value="Metalloproteases ('zincins'), catalytic domain"/>
    <property type="match status" value="1"/>
</dbReference>
<dbReference type="PROSITE" id="PS50923">
    <property type="entry name" value="SUSHI"/>
    <property type="match status" value="1"/>
</dbReference>
<dbReference type="Gene3D" id="2.10.70.10">
    <property type="entry name" value="Complement Module, domain 1"/>
    <property type="match status" value="1"/>
</dbReference>
<evidence type="ECO:0000256" key="8">
    <source>
        <dbReference type="PROSITE-ProRule" id="PRU00121"/>
    </source>
</evidence>
<dbReference type="CDD" id="cd00041">
    <property type="entry name" value="CUB"/>
    <property type="match status" value="1"/>
</dbReference>
<dbReference type="InterPro" id="IPR013806">
    <property type="entry name" value="Kringle-like"/>
</dbReference>
<dbReference type="InterPro" id="IPR016187">
    <property type="entry name" value="CTDL_fold"/>
</dbReference>
<evidence type="ECO:0000256" key="3">
    <source>
        <dbReference type="ARBA" id="ARBA00022723"/>
    </source>
</evidence>
<dbReference type="InterPro" id="IPR000859">
    <property type="entry name" value="CUB_dom"/>
</dbReference>
<sequence length="699" mass="77161">MFGEYHEQQSPSPDRNRFIRINYNNIQDNAHRWYQQSSAEWVKNTGYDLNSPMHYATWMFGNGNGPTFARLFPELHERGGFFYLMSEVSTEHSCPAQCSDTAVTCQNDGYLTKVDNKCSCRCIPGLDPDTGCTTILKADPPGLGFPGGKWAIPAHASGCPDGSFLTGSRTHVNDGGNSKSSDFDLKGQYTADSTETHFCVKDSAPNDFFWPGGNFCVHRKGGECPDGFTDGFVQYDDRADTGTSSGDLPDGVYSEDTRFEYCCQSRGFSGQEMNLPSRKPFVLLHNGQDNCQQVRGMHSRQLHLKVANVKVNDTTLASSGGHNPSKYEERHNRFLTRYCSYTPATIDCGDIFEVNPSNPEVTFSSPIGSELECYWLIKAPAGERLQLDFTTFNIAGSPGSCADELEVRYSRPGQPGRTYCGSSWEKTTISINNTIHLRLSTYGDSESHFTATVKLIQDSELCYEASDRGMTYDGDINFTRDFQPCLPWHEMTHCPHHPFNTDIFNTILMGNKCRNPDPAMGFQPWCYTEKAHCQRNYCDVCLIGSSYDSRGDCAELKAQGFCDLSVCGKTCAAELPVPAPAHQVTCPTPGPAPDGVVVDPKPSYAVGESATYTCNTNNSTRDRLCLSTGQWSPMGQVCSVCTTGWHKKLSTQSCYSPVFAATFFAQAKATCQEYNAIVSTAKSEEESDLPGVQCYSQHG</sequence>
<keyword evidence="6" id="KW-0482">Metalloprotease</keyword>
<dbReference type="SUPFAM" id="SSF49854">
    <property type="entry name" value="Spermadhesin, CUB domain"/>
    <property type="match status" value="1"/>
</dbReference>
<comment type="caution">
    <text evidence="13">The sequence shown here is derived from an EMBL/GenBank/DDBJ whole genome shotgun (WGS) entry which is preliminary data.</text>
</comment>
<evidence type="ECO:0000256" key="5">
    <source>
        <dbReference type="ARBA" id="ARBA00022833"/>
    </source>
</evidence>
<keyword evidence="5" id="KW-0862">Zinc</keyword>
<evidence type="ECO:0000256" key="6">
    <source>
        <dbReference type="ARBA" id="ARBA00023049"/>
    </source>
</evidence>
<feature type="domain" description="Sushi" evidence="12">
    <location>
        <begin position="584"/>
        <end position="640"/>
    </location>
</feature>
<dbReference type="Gene3D" id="3.40.390.10">
    <property type="entry name" value="Collagenase (Catalytic Domain)"/>
    <property type="match status" value="1"/>
</dbReference>
<organism evidence="13 14">
    <name type="scientific">Elysia chlorotica</name>
    <name type="common">Eastern emerald elysia</name>
    <name type="synonym">Sea slug</name>
    <dbReference type="NCBI Taxonomy" id="188477"/>
    <lineage>
        <taxon>Eukaryota</taxon>
        <taxon>Metazoa</taxon>
        <taxon>Spiralia</taxon>
        <taxon>Lophotrochozoa</taxon>
        <taxon>Mollusca</taxon>
        <taxon>Gastropoda</taxon>
        <taxon>Heterobranchia</taxon>
        <taxon>Euthyneura</taxon>
        <taxon>Panpulmonata</taxon>
        <taxon>Sacoglossa</taxon>
        <taxon>Placobranchoidea</taxon>
        <taxon>Plakobranchidae</taxon>
        <taxon>Elysia</taxon>
    </lineage>
</organism>
<dbReference type="Pfam" id="PF00431">
    <property type="entry name" value="CUB"/>
    <property type="match status" value="1"/>
</dbReference>
<evidence type="ECO:0000256" key="2">
    <source>
        <dbReference type="ARBA" id="ARBA00022670"/>
    </source>
</evidence>
<dbReference type="Pfam" id="PF01400">
    <property type="entry name" value="Astacin"/>
    <property type="match status" value="1"/>
</dbReference>
<comment type="caution">
    <text evidence="8">Lacks conserved residue(s) required for the propagation of feature annotation.</text>
</comment>
<evidence type="ECO:0000259" key="12">
    <source>
        <dbReference type="PROSITE" id="PS50923"/>
    </source>
</evidence>
<feature type="domain" description="CUB" evidence="10">
    <location>
        <begin position="348"/>
        <end position="456"/>
    </location>
</feature>
<dbReference type="Proteomes" id="UP000271974">
    <property type="component" value="Unassembled WGS sequence"/>
</dbReference>
<keyword evidence="7" id="KW-1015">Disulfide bond</keyword>
<dbReference type="EMBL" id="RQTK01000693">
    <property type="protein sequence ID" value="RUS76016.1"/>
    <property type="molecule type" value="Genomic_DNA"/>
</dbReference>
<dbReference type="OrthoDB" id="6131366at2759"/>
<feature type="domain" description="Kringle" evidence="11">
    <location>
        <begin position="468"/>
        <end position="540"/>
    </location>
</feature>
<dbReference type="InterPro" id="IPR000436">
    <property type="entry name" value="Sushi_SCR_CCP_dom"/>
</dbReference>
<evidence type="ECO:0000256" key="9">
    <source>
        <dbReference type="PROSITE-ProRule" id="PRU00302"/>
    </source>
</evidence>
<evidence type="ECO:0000259" key="10">
    <source>
        <dbReference type="PROSITE" id="PS01180"/>
    </source>
</evidence>
<dbReference type="InterPro" id="IPR031569">
    <property type="entry name" value="ApeC"/>
</dbReference>
<keyword evidence="4" id="KW-0378">Hydrolase</keyword>
<dbReference type="GO" id="GO:0006508">
    <property type="term" value="P:proteolysis"/>
    <property type="evidence" value="ECO:0007669"/>
    <property type="project" value="UniProtKB-KW"/>
</dbReference>
<dbReference type="Pfam" id="PF00051">
    <property type="entry name" value="Kringle"/>
    <property type="match status" value="1"/>
</dbReference>
<dbReference type="CDD" id="cd00033">
    <property type="entry name" value="CCP"/>
    <property type="match status" value="1"/>
</dbReference>
<dbReference type="AlphaFoldDB" id="A0A433T3B0"/>
<dbReference type="SMART" id="SM00130">
    <property type="entry name" value="KR"/>
    <property type="match status" value="1"/>
</dbReference>
<evidence type="ECO:0000313" key="13">
    <source>
        <dbReference type="EMBL" id="RUS76016.1"/>
    </source>
</evidence>
<keyword evidence="2" id="KW-0645">Protease</keyword>
<dbReference type="InterPro" id="IPR001506">
    <property type="entry name" value="Peptidase_M12A"/>
</dbReference>
<dbReference type="PANTHER" id="PTHR19324">
    <property type="entry name" value="PERFORIN-LIKE PROTEIN 1"/>
    <property type="match status" value="1"/>
</dbReference>
<dbReference type="Pfam" id="PF16977">
    <property type="entry name" value="ApeC"/>
    <property type="match status" value="1"/>
</dbReference>
<dbReference type="SUPFAM" id="SSF56436">
    <property type="entry name" value="C-type lectin-like"/>
    <property type="match status" value="1"/>
</dbReference>
<name>A0A433T3B0_ELYCH</name>
<dbReference type="SMART" id="SM00032">
    <property type="entry name" value="CCP"/>
    <property type="match status" value="1"/>
</dbReference>
<keyword evidence="3" id="KW-0479">Metal-binding</keyword>
<gene>
    <name evidence="13" type="ORF">EGW08_016221</name>
</gene>
<keyword evidence="1 8" id="KW-0420">Kringle</keyword>
<dbReference type="Gene3D" id="2.60.120.290">
    <property type="entry name" value="Spermadhesin, CUB domain"/>
    <property type="match status" value="1"/>
</dbReference>
<evidence type="ECO:0000259" key="11">
    <source>
        <dbReference type="PROSITE" id="PS50070"/>
    </source>
</evidence>
<dbReference type="InterPro" id="IPR038178">
    <property type="entry name" value="Kringle_sf"/>
</dbReference>
<evidence type="ECO:0000256" key="4">
    <source>
        <dbReference type="ARBA" id="ARBA00022801"/>
    </source>
</evidence>
<evidence type="ECO:0000256" key="7">
    <source>
        <dbReference type="ARBA" id="ARBA00023157"/>
    </source>
</evidence>
<dbReference type="GO" id="GO:0046872">
    <property type="term" value="F:metal ion binding"/>
    <property type="evidence" value="ECO:0007669"/>
    <property type="project" value="UniProtKB-KW"/>
</dbReference>
<dbReference type="STRING" id="188477.A0A433T3B0"/>
<dbReference type="PANTHER" id="PTHR19324:SF33">
    <property type="entry name" value="MUCIN-5AC"/>
    <property type="match status" value="1"/>
</dbReference>
<dbReference type="InterPro" id="IPR024079">
    <property type="entry name" value="MetalloPept_cat_dom_sf"/>
</dbReference>
<dbReference type="Gene3D" id="2.40.20.10">
    <property type="entry name" value="Plasminogen Kringle 4"/>
    <property type="match status" value="1"/>
</dbReference>
<keyword evidence="14" id="KW-1185">Reference proteome</keyword>
<reference evidence="13 14" key="1">
    <citation type="submission" date="2019-01" db="EMBL/GenBank/DDBJ databases">
        <title>A draft genome assembly of the solar-powered sea slug Elysia chlorotica.</title>
        <authorList>
            <person name="Cai H."/>
            <person name="Li Q."/>
            <person name="Fang X."/>
            <person name="Li J."/>
            <person name="Curtis N.E."/>
            <person name="Altenburger A."/>
            <person name="Shibata T."/>
            <person name="Feng M."/>
            <person name="Maeda T."/>
            <person name="Schwartz J.A."/>
            <person name="Shigenobu S."/>
            <person name="Lundholm N."/>
            <person name="Nishiyama T."/>
            <person name="Yang H."/>
            <person name="Hasebe M."/>
            <person name="Li S."/>
            <person name="Pierce S.K."/>
            <person name="Wang J."/>
        </authorList>
    </citation>
    <scope>NUCLEOTIDE SEQUENCE [LARGE SCALE GENOMIC DNA]</scope>
    <source>
        <strain evidence="13">EC2010</strain>
        <tissue evidence="13">Whole organism of an adult</tissue>
    </source>
</reference>
<accession>A0A433T3B0</accession>